<name>A0A075I0F2_9ARCH</name>
<dbReference type="InterPro" id="IPR014985">
    <property type="entry name" value="WbqC"/>
</dbReference>
<proteinExistence type="predicted"/>
<accession>A0A075I0F2</accession>
<dbReference type="EMBL" id="KF901203">
    <property type="protein sequence ID" value="AIF22066.1"/>
    <property type="molecule type" value="Genomic_DNA"/>
</dbReference>
<dbReference type="AlphaFoldDB" id="A0A075I0F2"/>
<reference evidence="1" key="1">
    <citation type="journal article" date="2014" name="Genome Biol. Evol.">
        <title>Pangenome evidence for extensive interdomain horizontal transfer affecting lineage core and shell genes in uncultured planktonic thaumarchaeota and euryarchaeota.</title>
        <authorList>
            <person name="Deschamps P."/>
            <person name="Zivanovic Y."/>
            <person name="Moreira D."/>
            <person name="Rodriguez-Valera F."/>
            <person name="Lopez-Garcia P."/>
        </authorList>
    </citation>
    <scope>NUCLEOTIDE SEQUENCE</scope>
</reference>
<sequence length="84" mass="9830">MYKDYFKNLYEKEWEFLFKLNFETLKKCMDWLGIKTEIVIESDLNVDGISTERLVNVCKAVGADTYISGISGGDYLDEKLFKKK</sequence>
<protein>
    <submittedName>
        <fullName evidence="1">Uncharacterized protein</fullName>
    </submittedName>
</protein>
<evidence type="ECO:0000313" key="1">
    <source>
        <dbReference type="EMBL" id="AIF22066.1"/>
    </source>
</evidence>
<organism evidence="1">
    <name type="scientific">uncultured marine thaumarchaeote SAT1000_07_E05</name>
    <dbReference type="NCBI Taxonomy" id="1456364"/>
    <lineage>
        <taxon>Archaea</taxon>
        <taxon>Nitrososphaerota</taxon>
        <taxon>environmental samples</taxon>
    </lineage>
</organism>
<dbReference type="Pfam" id="PF08889">
    <property type="entry name" value="WbqC"/>
    <property type="match status" value="1"/>
</dbReference>